<organism evidence="2 3">
    <name type="scientific">Pseudomonas moraviensis</name>
    <dbReference type="NCBI Taxonomy" id="321662"/>
    <lineage>
        <taxon>Bacteria</taxon>
        <taxon>Pseudomonadati</taxon>
        <taxon>Pseudomonadota</taxon>
        <taxon>Gammaproteobacteria</taxon>
        <taxon>Pseudomonadales</taxon>
        <taxon>Pseudomonadaceae</taxon>
        <taxon>Pseudomonas</taxon>
    </lineage>
</organism>
<dbReference type="AlphaFoldDB" id="A0A423NMK4"/>
<evidence type="ECO:0000313" key="2">
    <source>
        <dbReference type="EMBL" id="RON99509.1"/>
    </source>
</evidence>
<feature type="transmembrane region" description="Helical" evidence="1">
    <location>
        <begin position="98"/>
        <end position="118"/>
    </location>
</feature>
<feature type="transmembrane region" description="Helical" evidence="1">
    <location>
        <begin position="75"/>
        <end position="92"/>
    </location>
</feature>
<evidence type="ECO:0008006" key="4">
    <source>
        <dbReference type="Google" id="ProtNLM"/>
    </source>
</evidence>
<name>A0A423NMK4_9PSED</name>
<feature type="transmembrane region" description="Helical" evidence="1">
    <location>
        <begin position="7"/>
        <end position="26"/>
    </location>
</feature>
<dbReference type="EMBL" id="MOCA01000006">
    <property type="protein sequence ID" value="RON99509.1"/>
    <property type="molecule type" value="Genomic_DNA"/>
</dbReference>
<comment type="caution">
    <text evidence="2">The sequence shown here is derived from an EMBL/GenBank/DDBJ whole genome shotgun (WGS) entry which is preliminary data.</text>
</comment>
<keyword evidence="1" id="KW-0812">Transmembrane</keyword>
<sequence length="132" mass="13973">MQLSFRTLSSFTSILCFLLALVWGFFPEVLLAIWSIGYSEGTGVVARRSAVLFAALGVMFYLLRNAPPSAARSALSNGFIVGCFGLSALGFGEWLNGHAGPGILLAVLVEFALGLGFVQARRVTVELGETVG</sequence>
<protein>
    <recommendedName>
        <fullName evidence="4">DUF4345 domain-containing protein</fullName>
    </recommendedName>
</protein>
<keyword evidence="1" id="KW-1133">Transmembrane helix</keyword>
<feature type="transmembrane region" description="Helical" evidence="1">
    <location>
        <begin position="46"/>
        <end position="63"/>
    </location>
</feature>
<evidence type="ECO:0000313" key="3">
    <source>
        <dbReference type="Proteomes" id="UP000284207"/>
    </source>
</evidence>
<evidence type="ECO:0000256" key="1">
    <source>
        <dbReference type="SAM" id="Phobius"/>
    </source>
</evidence>
<dbReference type="RefSeq" id="WP_123419490.1">
    <property type="nucleotide sequence ID" value="NZ_CP099610.1"/>
</dbReference>
<reference evidence="2 3" key="1">
    <citation type="submission" date="2016-10" db="EMBL/GenBank/DDBJ databases">
        <title>Comparative genome analysis of multiple Pseudomonas spp. focuses on biocontrol and plant growth promoting traits.</title>
        <authorList>
            <person name="Tao X.-Y."/>
            <person name="Taylor C.G."/>
        </authorList>
    </citation>
    <scope>NUCLEOTIDE SEQUENCE [LARGE SCALE GENOMIC DNA]</scope>
    <source>
        <strain evidence="2 3">36B3</strain>
    </source>
</reference>
<accession>A0A423NMK4</accession>
<dbReference type="Proteomes" id="UP000284207">
    <property type="component" value="Unassembled WGS sequence"/>
</dbReference>
<gene>
    <name evidence="2" type="ORF">BK674_18930</name>
</gene>
<proteinExistence type="predicted"/>
<keyword evidence="1" id="KW-0472">Membrane</keyword>